<dbReference type="SMART" id="SM00641">
    <property type="entry name" value="Glyco_25"/>
    <property type="match status" value="1"/>
</dbReference>
<sequence>MVLNGIDVSSFQTGINLSAVPSDFVFIKATEGVGYVSPACNAQTASAQKVGKKVGWYHFANVGNAVQQADYFVNNISNYVHHGILMLDWEANAVYQGVGWAKAWLDHVYQRTGVRPIIYMSKALFISMIGHQLLLTTVCFLPNTQTIIVLVTKLIRGRITRA</sequence>
<evidence type="ECO:0000256" key="2">
    <source>
        <dbReference type="ARBA" id="ARBA00022801"/>
    </source>
</evidence>
<dbReference type="Pfam" id="PF01183">
    <property type="entry name" value="Glyco_hydro_25"/>
    <property type="match status" value="1"/>
</dbReference>
<dbReference type="InterPro" id="IPR002053">
    <property type="entry name" value="Glyco_hydro_25"/>
</dbReference>
<evidence type="ECO:0000256" key="1">
    <source>
        <dbReference type="ARBA" id="ARBA00010646"/>
    </source>
</evidence>
<comment type="caution">
    <text evidence="4">The sequence shown here is derived from an EMBL/GenBank/DDBJ whole genome shotgun (WGS) entry which is preliminary data.</text>
</comment>
<dbReference type="PANTHER" id="PTHR34135:SF2">
    <property type="entry name" value="LYSOZYME"/>
    <property type="match status" value="1"/>
</dbReference>
<name>A0ABR4XPD9_9LACO</name>
<gene>
    <name evidence="4" type="ORF">Q757_08160</name>
</gene>
<comment type="similarity">
    <text evidence="1">Belongs to the glycosyl hydrolase 25 family.</text>
</comment>
<dbReference type="PROSITE" id="PS51904">
    <property type="entry name" value="GLYCOSYL_HYDROL_F25_2"/>
    <property type="match status" value="1"/>
</dbReference>
<dbReference type="EMBL" id="AXCV01000447">
    <property type="protein sequence ID" value="KGO25922.1"/>
    <property type="molecule type" value="Genomic_DNA"/>
</dbReference>
<accession>A0ABR4XPD9</accession>
<dbReference type="SUPFAM" id="SSF51445">
    <property type="entry name" value="(Trans)glycosidases"/>
    <property type="match status" value="1"/>
</dbReference>
<protein>
    <recommendedName>
        <fullName evidence="6">Lysozyme</fullName>
    </recommendedName>
</protein>
<dbReference type="InterPro" id="IPR018077">
    <property type="entry name" value="Glyco_hydro_fam25_subgr"/>
</dbReference>
<dbReference type="Gene3D" id="3.20.20.80">
    <property type="entry name" value="Glycosidases"/>
    <property type="match status" value="1"/>
</dbReference>
<dbReference type="InterPro" id="IPR017853">
    <property type="entry name" value="GH"/>
</dbReference>
<keyword evidence="3" id="KW-0326">Glycosidase</keyword>
<organism evidence="4 5">
    <name type="scientific">Oenococcus alcoholitolerans</name>
    <dbReference type="NCBI Taxonomy" id="931074"/>
    <lineage>
        <taxon>Bacteria</taxon>
        <taxon>Bacillati</taxon>
        <taxon>Bacillota</taxon>
        <taxon>Bacilli</taxon>
        <taxon>Lactobacillales</taxon>
        <taxon>Lactobacillaceae</taxon>
        <taxon>Oenococcus</taxon>
    </lineage>
</organism>
<evidence type="ECO:0000313" key="5">
    <source>
        <dbReference type="Proteomes" id="UP000030023"/>
    </source>
</evidence>
<evidence type="ECO:0000313" key="4">
    <source>
        <dbReference type="EMBL" id="KGO25922.1"/>
    </source>
</evidence>
<proteinExistence type="inferred from homology"/>
<evidence type="ECO:0008006" key="6">
    <source>
        <dbReference type="Google" id="ProtNLM"/>
    </source>
</evidence>
<dbReference type="PANTHER" id="PTHR34135">
    <property type="entry name" value="LYSOZYME"/>
    <property type="match status" value="1"/>
</dbReference>
<keyword evidence="5" id="KW-1185">Reference proteome</keyword>
<keyword evidence="2" id="KW-0378">Hydrolase</keyword>
<reference evidence="4 5" key="1">
    <citation type="journal article" date="2014" name="Antonie Van Leeuwenhoek">
        <title>Oenococcus alcoholitolerans sp. nov., a lactic acid bacteria isolated from cachaca and ethanol fermentation processes.</title>
        <authorList>
            <person name="Badotti F."/>
            <person name="Moreira A.P."/>
            <person name="Tonon L.A."/>
            <person name="de Lucena B.T."/>
            <person name="Gomes Fde C."/>
            <person name="Kruger R."/>
            <person name="Thompson C.C."/>
            <person name="de Morais M.A.Jr."/>
            <person name="Rosa C.A."/>
            <person name="Thompson F.L."/>
        </authorList>
    </citation>
    <scope>NUCLEOTIDE SEQUENCE [LARGE SCALE GENOMIC DNA]</scope>
    <source>
        <strain evidence="4 5">UFRJ-M7.2.18</strain>
    </source>
</reference>
<evidence type="ECO:0000256" key="3">
    <source>
        <dbReference type="ARBA" id="ARBA00023295"/>
    </source>
</evidence>
<dbReference type="Proteomes" id="UP000030023">
    <property type="component" value="Unassembled WGS sequence"/>
</dbReference>